<dbReference type="InterPro" id="IPR036390">
    <property type="entry name" value="WH_DNA-bd_sf"/>
</dbReference>
<evidence type="ECO:0000256" key="1">
    <source>
        <dbReference type="ARBA" id="ARBA00002486"/>
    </source>
</evidence>
<evidence type="ECO:0000313" key="4">
    <source>
        <dbReference type="EMBL" id="MBC8569449.1"/>
    </source>
</evidence>
<dbReference type="Proteomes" id="UP000660861">
    <property type="component" value="Unassembled WGS sequence"/>
</dbReference>
<evidence type="ECO:0000313" key="5">
    <source>
        <dbReference type="Proteomes" id="UP000660861"/>
    </source>
</evidence>
<keyword evidence="3" id="KW-0119">Carbohydrate metabolism</keyword>
<proteinExistence type="inferred from homology"/>
<reference evidence="4" key="1">
    <citation type="submission" date="2020-08" db="EMBL/GenBank/DDBJ databases">
        <title>Genome public.</title>
        <authorList>
            <person name="Liu C."/>
            <person name="Sun Q."/>
        </authorList>
    </citation>
    <scope>NUCLEOTIDE SEQUENCE</scope>
    <source>
        <strain evidence="4">NSJ-54</strain>
    </source>
</reference>
<name>A0A926EBS0_9FIRM</name>
<dbReference type="InterPro" id="IPR043129">
    <property type="entry name" value="ATPase_NBD"/>
</dbReference>
<dbReference type="PANTHER" id="PTHR18964:SF149">
    <property type="entry name" value="BIFUNCTIONAL UDP-N-ACETYLGLUCOSAMINE 2-EPIMERASE_N-ACETYLMANNOSAMINE KINASE"/>
    <property type="match status" value="1"/>
</dbReference>
<comment type="caution">
    <text evidence="4">The sequence shown here is derived from an EMBL/GenBank/DDBJ whole genome shotgun (WGS) entry which is preliminary data.</text>
</comment>
<dbReference type="SUPFAM" id="SSF53067">
    <property type="entry name" value="Actin-like ATPase domain"/>
    <property type="match status" value="1"/>
</dbReference>
<comment type="similarity">
    <text evidence="2">Belongs to the ROK (NagC/XylR) family.</text>
</comment>
<dbReference type="Gene3D" id="3.30.420.40">
    <property type="match status" value="2"/>
</dbReference>
<dbReference type="GO" id="GO:0042732">
    <property type="term" value="P:D-xylose metabolic process"/>
    <property type="evidence" value="ECO:0007669"/>
    <property type="project" value="UniProtKB-KW"/>
</dbReference>
<dbReference type="PANTHER" id="PTHR18964">
    <property type="entry name" value="ROK (REPRESSOR, ORF, KINASE) FAMILY"/>
    <property type="match status" value="1"/>
</dbReference>
<dbReference type="RefSeq" id="WP_262396547.1">
    <property type="nucleotide sequence ID" value="NZ_JACRTC010000001.1"/>
</dbReference>
<accession>A0A926EBS0</accession>
<comment type="function">
    <text evidence="1">Transcriptional repressor of xylose-utilizing enzymes.</text>
</comment>
<dbReference type="Pfam" id="PF00480">
    <property type="entry name" value="ROK"/>
    <property type="match status" value="1"/>
</dbReference>
<organism evidence="4 5">
    <name type="scientific">Zongyangia hominis</name>
    <dbReference type="NCBI Taxonomy" id="2763677"/>
    <lineage>
        <taxon>Bacteria</taxon>
        <taxon>Bacillati</taxon>
        <taxon>Bacillota</taxon>
        <taxon>Clostridia</taxon>
        <taxon>Eubacteriales</taxon>
        <taxon>Oscillospiraceae</taxon>
        <taxon>Zongyangia</taxon>
    </lineage>
</organism>
<protein>
    <submittedName>
        <fullName evidence="4">ROK family protein</fullName>
    </submittedName>
</protein>
<keyword evidence="5" id="KW-1185">Reference proteome</keyword>
<dbReference type="InterPro" id="IPR000600">
    <property type="entry name" value="ROK"/>
</dbReference>
<evidence type="ECO:0000256" key="3">
    <source>
        <dbReference type="ARBA" id="ARBA00022629"/>
    </source>
</evidence>
<keyword evidence="3" id="KW-0859">Xylose metabolism</keyword>
<evidence type="ECO:0000256" key="2">
    <source>
        <dbReference type="ARBA" id="ARBA00006479"/>
    </source>
</evidence>
<dbReference type="AlphaFoldDB" id="A0A926EBS0"/>
<dbReference type="SUPFAM" id="SSF46785">
    <property type="entry name" value="Winged helix' DNA-binding domain"/>
    <property type="match status" value="1"/>
</dbReference>
<dbReference type="EMBL" id="JACRTC010000001">
    <property type="protein sequence ID" value="MBC8569449.1"/>
    <property type="molecule type" value="Genomic_DNA"/>
</dbReference>
<dbReference type="CDD" id="cd23763">
    <property type="entry name" value="ASKHA_ATPase_ROK"/>
    <property type="match status" value="1"/>
</dbReference>
<gene>
    <name evidence="4" type="ORF">H8709_01210</name>
</gene>
<dbReference type="InterPro" id="IPR036388">
    <property type="entry name" value="WH-like_DNA-bd_sf"/>
</dbReference>
<sequence>MQSQPGKPELIKKMNMELIYHTLLSLGSATRGEIASHTRMSVTTVRTLLEELVELGEIVESALDESSGGRRPQRYALSPHRNRMLLCYLDREQLHYRIASLMGETLEEGEKALSPSRTEEEALDFALWCREERQVTAVGLGVPGIVEEGGFLVSDCDHWVINDIGERMRAALGLPVLLENDLNAIALGFCRRYSQSHPGCSPEQVNMAYIHFNVSCTGAGVIADGKVVRGDKNFAGELGFLPMGGGKTLDAAIAGAAGDGERAGHIAQAVAAVNCVANPALIVIGGDLFHRYDVDFSQILQKTKELIPARMLPDIVYSDACREDYLSGLSYLTSRMLLPLLPFRPAAGPSSSAPRGGKGNDLEIR</sequence>
<dbReference type="Gene3D" id="1.10.10.10">
    <property type="entry name" value="Winged helix-like DNA-binding domain superfamily/Winged helix DNA-binding domain"/>
    <property type="match status" value="1"/>
</dbReference>